<dbReference type="Proteomes" id="UP000185984">
    <property type="component" value="Unassembled WGS sequence"/>
</dbReference>
<dbReference type="AlphaFoldDB" id="A0A1U7HPJ2"/>
<accession>A0A1U7HPJ2</accession>
<dbReference type="EMBL" id="MRCC01000010">
    <property type="protein sequence ID" value="OKH25435.1"/>
    <property type="molecule type" value="Genomic_DNA"/>
</dbReference>
<name>A0A1U7HPJ2_9CHRO</name>
<evidence type="ECO:0000259" key="1">
    <source>
        <dbReference type="Pfam" id="PF13581"/>
    </source>
</evidence>
<dbReference type="SUPFAM" id="SSF55874">
    <property type="entry name" value="ATPase domain of HSP90 chaperone/DNA topoisomerase II/histidine kinase"/>
    <property type="match status" value="1"/>
</dbReference>
<dbReference type="CDD" id="cd16936">
    <property type="entry name" value="HATPase_RsbW-like"/>
    <property type="match status" value="1"/>
</dbReference>
<evidence type="ECO:0000313" key="2">
    <source>
        <dbReference type="EMBL" id="OKH25435.1"/>
    </source>
</evidence>
<comment type="caution">
    <text evidence="2">The sequence shown here is derived from an EMBL/GenBank/DDBJ whole genome shotgun (WGS) entry which is preliminary data.</text>
</comment>
<proteinExistence type="predicted"/>
<dbReference type="GO" id="GO:0005524">
    <property type="term" value="F:ATP binding"/>
    <property type="evidence" value="ECO:0007669"/>
    <property type="project" value="UniProtKB-KW"/>
</dbReference>
<keyword evidence="3" id="KW-1185">Reference proteome</keyword>
<dbReference type="Gene3D" id="3.30.565.10">
    <property type="entry name" value="Histidine kinase-like ATPase, C-terminal domain"/>
    <property type="match status" value="1"/>
</dbReference>
<sequence>MFNKINLQVNTDLSVASQVISWFEQLNYPENTDIKIWWQCQTLLQEGFTNIVEHAHRGLPKETPILLEAIRNTEAIEIYIWAYGVAFDIEQKLKELPEIEKNEGERGRGLKIMSLLADEISYTRVAGDRYCLYMKKKLHNLNILSD</sequence>
<dbReference type="InterPro" id="IPR003594">
    <property type="entry name" value="HATPase_dom"/>
</dbReference>
<organism evidence="2 3">
    <name type="scientific">Chroogloeocystis siderophila 5.2 s.c.1</name>
    <dbReference type="NCBI Taxonomy" id="247279"/>
    <lineage>
        <taxon>Bacteria</taxon>
        <taxon>Bacillati</taxon>
        <taxon>Cyanobacteriota</taxon>
        <taxon>Cyanophyceae</taxon>
        <taxon>Oscillatoriophycideae</taxon>
        <taxon>Chroococcales</taxon>
        <taxon>Chroococcaceae</taxon>
        <taxon>Chroogloeocystis</taxon>
    </lineage>
</organism>
<gene>
    <name evidence="2" type="ORF">NIES1031_13775</name>
</gene>
<dbReference type="RefSeq" id="WP_073550011.1">
    <property type="nucleotide sequence ID" value="NZ_CAWMVK010000002.1"/>
</dbReference>
<keyword evidence="2" id="KW-0547">Nucleotide-binding</keyword>
<protein>
    <submittedName>
        <fullName evidence="2">ATP-binding protein</fullName>
    </submittedName>
</protein>
<dbReference type="Pfam" id="PF13581">
    <property type="entry name" value="HATPase_c_2"/>
    <property type="match status" value="1"/>
</dbReference>
<keyword evidence="2" id="KW-0067">ATP-binding</keyword>
<dbReference type="OrthoDB" id="424943at2"/>
<evidence type="ECO:0000313" key="3">
    <source>
        <dbReference type="Proteomes" id="UP000185984"/>
    </source>
</evidence>
<reference evidence="2 3" key="1">
    <citation type="submission" date="2016-11" db="EMBL/GenBank/DDBJ databases">
        <title>Draft Genome Sequences of Nine Cyanobacterial Strains from Diverse Habitats.</title>
        <authorList>
            <person name="Zhu T."/>
            <person name="Hou S."/>
            <person name="Lu X."/>
            <person name="Hess W.R."/>
        </authorList>
    </citation>
    <scope>NUCLEOTIDE SEQUENCE [LARGE SCALE GENOMIC DNA]</scope>
    <source>
        <strain evidence="2 3">5.2 s.c.1</strain>
    </source>
</reference>
<dbReference type="STRING" id="247279.NIES1031_13775"/>
<dbReference type="InterPro" id="IPR036890">
    <property type="entry name" value="HATPase_C_sf"/>
</dbReference>
<feature type="domain" description="Histidine kinase/HSP90-like ATPase" evidence="1">
    <location>
        <begin position="16"/>
        <end position="136"/>
    </location>
</feature>